<dbReference type="InterPro" id="IPR015510">
    <property type="entry name" value="PGRP"/>
</dbReference>
<gene>
    <name evidence="4" type="ORF">AB0I59_07825</name>
</gene>
<evidence type="ECO:0000256" key="2">
    <source>
        <dbReference type="SAM" id="MobiDB-lite"/>
    </source>
</evidence>
<dbReference type="PANTHER" id="PTHR11022:SF41">
    <property type="entry name" value="PEPTIDOGLYCAN-RECOGNITION PROTEIN LC-RELATED"/>
    <property type="match status" value="1"/>
</dbReference>
<dbReference type="InterPro" id="IPR006619">
    <property type="entry name" value="PGRP_domain_met/bac"/>
</dbReference>
<accession>A0ABV3GAB8</accession>
<dbReference type="Proteomes" id="UP001551675">
    <property type="component" value="Unassembled WGS sequence"/>
</dbReference>
<evidence type="ECO:0000256" key="1">
    <source>
        <dbReference type="ARBA" id="ARBA00007553"/>
    </source>
</evidence>
<reference evidence="4 5" key="1">
    <citation type="submission" date="2024-06" db="EMBL/GenBank/DDBJ databases">
        <title>The Natural Products Discovery Center: Release of the First 8490 Sequenced Strains for Exploring Actinobacteria Biosynthetic Diversity.</title>
        <authorList>
            <person name="Kalkreuter E."/>
            <person name="Kautsar S.A."/>
            <person name="Yang D."/>
            <person name="Bader C.D."/>
            <person name="Teijaro C.N."/>
            <person name="Fluegel L."/>
            <person name="Davis C.M."/>
            <person name="Simpson J.R."/>
            <person name="Lauterbach L."/>
            <person name="Steele A.D."/>
            <person name="Gui C."/>
            <person name="Meng S."/>
            <person name="Li G."/>
            <person name="Viehrig K."/>
            <person name="Ye F."/>
            <person name="Su P."/>
            <person name="Kiefer A.F."/>
            <person name="Nichols A."/>
            <person name="Cepeda A.J."/>
            <person name="Yan W."/>
            <person name="Fan B."/>
            <person name="Jiang Y."/>
            <person name="Adhikari A."/>
            <person name="Zheng C.-J."/>
            <person name="Schuster L."/>
            <person name="Cowan T.M."/>
            <person name="Smanski M.J."/>
            <person name="Chevrette M.G."/>
            <person name="De Carvalho L.P.S."/>
            <person name="Shen B."/>
        </authorList>
    </citation>
    <scope>NUCLEOTIDE SEQUENCE [LARGE SCALE GENOMIC DNA]</scope>
    <source>
        <strain evidence="4 5">NPDC050100</strain>
    </source>
</reference>
<comment type="caution">
    <text evidence="4">The sequence shown here is derived from an EMBL/GenBank/DDBJ whole genome shotgun (WGS) entry which is preliminary data.</text>
</comment>
<organism evidence="4 5">
    <name type="scientific">Microtetraspora glauca</name>
    <dbReference type="NCBI Taxonomy" id="1996"/>
    <lineage>
        <taxon>Bacteria</taxon>
        <taxon>Bacillati</taxon>
        <taxon>Actinomycetota</taxon>
        <taxon>Actinomycetes</taxon>
        <taxon>Streptosporangiales</taxon>
        <taxon>Streptosporangiaceae</taxon>
        <taxon>Microtetraspora</taxon>
    </lineage>
</organism>
<evidence type="ECO:0000313" key="4">
    <source>
        <dbReference type="EMBL" id="MEV0968527.1"/>
    </source>
</evidence>
<protein>
    <recommendedName>
        <fullName evidence="3">Peptidoglycan recognition protein family domain-containing protein</fullName>
    </recommendedName>
</protein>
<evidence type="ECO:0000259" key="3">
    <source>
        <dbReference type="SMART" id="SM00701"/>
    </source>
</evidence>
<dbReference type="InterPro" id="IPR036505">
    <property type="entry name" value="Amidase/PGRP_sf"/>
</dbReference>
<dbReference type="EMBL" id="JBFALK010000003">
    <property type="protein sequence ID" value="MEV0968527.1"/>
    <property type="molecule type" value="Genomic_DNA"/>
</dbReference>
<dbReference type="RefSeq" id="WP_358131295.1">
    <property type="nucleotide sequence ID" value="NZ_JBFALK010000003.1"/>
</dbReference>
<dbReference type="Gene3D" id="3.40.80.10">
    <property type="entry name" value="Peptidoglycan recognition protein-like"/>
    <property type="match status" value="1"/>
</dbReference>
<evidence type="ECO:0000313" key="5">
    <source>
        <dbReference type="Proteomes" id="UP001551675"/>
    </source>
</evidence>
<proteinExistence type="inferred from homology"/>
<name>A0ABV3GAB8_MICGL</name>
<dbReference type="InterPro" id="IPR002502">
    <property type="entry name" value="Amidase_domain"/>
</dbReference>
<dbReference type="PANTHER" id="PTHR11022">
    <property type="entry name" value="PEPTIDOGLYCAN RECOGNITION PROTEIN"/>
    <property type="match status" value="1"/>
</dbReference>
<sequence length="330" mass="35614">MAIDLVSRSEWGARAPRGSYSPLASTRGVKVHYTGGREDPRMMDDHDLCVARVRAIQRQHMDGNGWMDIGYSAAVCWHRLVFVGRGPHHLPAANGPGRNSGHYAVLGLLGNSGLVEPNDDMLLGILDAIAWLRREGGAGTEIKGHRDGYSTDCPGGPLYAWVRAGAPRPSTTPTPAPQPTKEEEMPEIVSLGLENEVVIPSGENYQPWWTAEWRDTAGWHPAGGQSIAPNADMWADLAAHVALAGLAPGEAVELGLTRHAADGSLVDIAWPNGQLKTVRADADGRVETDLTGHFKLSAANRGRLTIRHTSTGTVRLETASLFKAILHRYQ</sequence>
<feature type="region of interest" description="Disordered" evidence="2">
    <location>
        <begin position="163"/>
        <end position="183"/>
    </location>
</feature>
<feature type="domain" description="Peptidoglycan recognition protein family" evidence="3">
    <location>
        <begin position="3"/>
        <end position="149"/>
    </location>
</feature>
<dbReference type="SUPFAM" id="SSF55846">
    <property type="entry name" value="N-acetylmuramoyl-L-alanine amidase-like"/>
    <property type="match status" value="1"/>
</dbReference>
<dbReference type="SMART" id="SM00701">
    <property type="entry name" value="PGRP"/>
    <property type="match status" value="1"/>
</dbReference>
<comment type="similarity">
    <text evidence="1">Belongs to the N-acetylmuramoyl-L-alanine amidase 2 family.</text>
</comment>
<dbReference type="CDD" id="cd06583">
    <property type="entry name" value="PGRP"/>
    <property type="match status" value="1"/>
</dbReference>
<keyword evidence="5" id="KW-1185">Reference proteome</keyword>